<comment type="similarity">
    <text evidence="2">Belongs to the glycosyltransferase 2 family.</text>
</comment>
<evidence type="ECO:0000259" key="5">
    <source>
        <dbReference type="Pfam" id="PF00535"/>
    </source>
</evidence>
<dbReference type="InterPro" id="IPR001173">
    <property type="entry name" value="Glyco_trans_2-like"/>
</dbReference>
<dbReference type="GO" id="GO:0016757">
    <property type="term" value="F:glycosyltransferase activity"/>
    <property type="evidence" value="ECO:0007669"/>
    <property type="project" value="UniProtKB-KW"/>
</dbReference>
<organism evidence="7 8">
    <name type="scientific">Mycetocola zhadangensis</name>
    <dbReference type="NCBI Taxonomy" id="1164595"/>
    <lineage>
        <taxon>Bacteria</taxon>
        <taxon>Bacillati</taxon>
        <taxon>Actinomycetota</taxon>
        <taxon>Actinomycetes</taxon>
        <taxon>Micrococcales</taxon>
        <taxon>Microbacteriaceae</taxon>
        <taxon>Mycetocola</taxon>
    </lineage>
</organism>
<keyword evidence="8" id="KW-1185">Reference proteome</keyword>
<dbReference type="AlphaFoldDB" id="A0A3L7IWC4"/>
<dbReference type="PANTHER" id="PTHR43179:SF12">
    <property type="entry name" value="GALACTOFURANOSYLTRANSFERASE GLFT2"/>
    <property type="match status" value="1"/>
</dbReference>
<protein>
    <submittedName>
        <fullName evidence="7">Glycosyltransferase</fullName>
    </submittedName>
</protein>
<feature type="domain" description="Glycosyltransferase 2-like" evidence="5">
    <location>
        <begin position="11"/>
        <end position="118"/>
    </location>
</feature>
<dbReference type="Gene3D" id="3.90.550.10">
    <property type="entry name" value="Spore Coat Polysaccharide Biosynthesis Protein SpsA, Chain A"/>
    <property type="match status" value="1"/>
</dbReference>
<name>A0A3L7IWC4_9MICO</name>
<dbReference type="SUPFAM" id="SSF53448">
    <property type="entry name" value="Nucleotide-diphospho-sugar transferases"/>
    <property type="match status" value="1"/>
</dbReference>
<evidence type="ECO:0000256" key="2">
    <source>
        <dbReference type="ARBA" id="ARBA00006739"/>
    </source>
</evidence>
<dbReference type="Proteomes" id="UP000282460">
    <property type="component" value="Unassembled WGS sequence"/>
</dbReference>
<comment type="pathway">
    <text evidence="1">Cell wall biogenesis; cell wall polysaccharide biosynthesis.</text>
</comment>
<sequence>MERSLLKTVAVVVAYNRRELLLEVLKALRAQTLAPDAVVIIDNGSTDGSAAAAMAAFPDVDLLTLARNTGGAGGFAIGGARALIRHDADLVWFMDDDTVPTPGALAALVSAYRRHPAEPSVLASKVVWSDGTDHPMNTPRRKPNVSRSEAAQAALVNAMPVRSASFVSCLVKGSAIRTLGLPVAEYFIWNDDFEFTARLLKDGLGLYVPESVVVHKTAKLTSARSDPGSRFYYEVRNKLWLFRWSSALRKNETATYASLAILRWMFLLLRSDDRKTLLSALRRGWLDGMRTRPRKNADVLANFGEATIHLALVEDAVLPDR</sequence>
<reference evidence="7 8" key="1">
    <citation type="submission" date="2018-10" db="EMBL/GenBank/DDBJ databases">
        <authorList>
            <person name="Li J."/>
        </authorList>
    </citation>
    <scope>NUCLEOTIDE SEQUENCE [LARGE SCALE GENOMIC DNA]</scope>
    <source>
        <strain evidence="7 8">ZD1-4</strain>
    </source>
</reference>
<evidence type="ECO:0000256" key="4">
    <source>
        <dbReference type="ARBA" id="ARBA00022679"/>
    </source>
</evidence>
<gene>
    <name evidence="7" type="ORF">D9V28_10980</name>
    <name evidence="6" type="ORF">D9V28_14470</name>
</gene>
<keyword evidence="4 7" id="KW-0808">Transferase</keyword>
<keyword evidence="3" id="KW-0328">Glycosyltransferase</keyword>
<evidence type="ECO:0000256" key="1">
    <source>
        <dbReference type="ARBA" id="ARBA00004776"/>
    </source>
</evidence>
<evidence type="ECO:0000313" key="6">
    <source>
        <dbReference type="EMBL" id="RLQ81539.1"/>
    </source>
</evidence>
<dbReference type="Pfam" id="PF00535">
    <property type="entry name" value="Glycos_transf_2"/>
    <property type="match status" value="1"/>
</dbReference>
<dbReference type="PANTHER" id="PTHR43179">
    <property type="entry name" value="RHAMNOSYLTRANSFERASE WBBL"/>
    <property type="match status" value="1"/>
</dbReference>
<evidence type="ECO:0000313" key="8">
    <source>
        <dbReference type="Proteomes" id="UP000282460"/>
    </source>
</evidence>
<dbReference type="InterPro" id="IPR029044">
    <property type="entry name" value="Nucleotide-diphossugar_trans"/>
</dbReference>
<evidence type="ECO:0000256" key="3">
    <source>
        <dbReference type="ARBA" id="ARBA00022676"/>
    </source>
</evidence>
<accession>A0A3L7IWC4</accession>
<evidence type="ECO:0000313" key="7">
    <source>
        <dbReference type="EMBL" id="RLQ82493.1"/>
    </source>
</evidence>
<proteinExistence type="inferred from homology"/>
<dbReference type="EMBL" id="RCWJ01000004">
    <property type="protein sequence ID" value="RLQ81539.1"/>
    <property type="molecule type" value="Genomic_DNA"/>
</dbReference>
<comment type="caution">
    <text evidence="7">The sequence shown here is derived from an EMBL/GenBank/DDBJ whole genome shotgun (WGS) entry which is preliminary data.</text>
</comment>
<dbReference type="EMBL" id="RCWJ01000003">
    <property type="protein sequence ID" value="RLQ82493.1"/>
    <property type="molecule type" value="Genomic_DNA"/>
</dbReference>
<dbReference type="OrthoDB" id="7665907at2"/>